<accession>A0AAN6WMH5</accession>
<reference evidence="2" key="2">
    <citation type="submission" date="2023-05" db="EMBL/GenBank/DDBJ databases">
        <authorList>
            <consortium name="Lawrence Berkeley National Laboratory"/>
            <person name="Steindorff A."/>
            <person name="Hensen N."/>
            <person name="Bonometti L."/>
            <person name="Westerberg I."/>
            <person name="Brannstrom I.O."/>
            <person name="Guillou S."/>
            <person name="Cros-Aarteil S."/>
            <person name="Calhoun S."/>
            <person name="Haridas S."/>
            <person name="Kuo A."/>
            <person name="Mondo S."/>
            <person name="Pangilinan J."/>
            <person name="Riley R."/>
            <person name="Labutti K."/>
            <person name="Andreopoulos B."/>
            <person name="Lipzen A."/>
            <person name="Chen C."/>
            <person name="Yanf M."/>
            <person name="Daum C."/>
            <person name="Ng V."/>
            <person name="Clum A."/>
            <person name="Ohm R."/>
            <person name="Martin F."/>
            <person name="Silar P."/>
            <person name="Natvig D."/>
            <person name="Lalanne C."/>
            <person name="Gautier V."/>
            <person name="Ament-Velasquez S.L."/>
            <person name="Kruys A."/>
            <person name="Hutchinson M.I."/>
            <person name="Powell A.J."/>
            <person name="Barry K."/>
            <person name="Miller A.N."/>
            <person name="Grigoriev I.V."/>
            <person name="Debuchy R."/>
            <person name="Gladieux P."/>
            <person name="Thoren M.H."/>
            <person name="Johannesson H."/>
        </authorList>
    </citation>
    <scope>NUCLEOTIDE SEQUENCE</scope>
    <source>
        <strain evidence="2">PSN309</strain>
    </source>
</reference>
<keyword evidence="3" id="KW-1185">Reference proteome</keyword>
<evidence type="ECO:0000313" key="3">
    <source>
        <dbReference type="Proteomes" id="UP001302126"/>
    </source>
</evidence>
<dbReference type="AlphaFoldDB" id="A0AAN6WMH5"/>
<dbReference type="InterPro" id="IPR029226">
    <property type="entry name" value="Ecp2-like"/>
</dbReference>
<name>A0AAN6WMH5_9PEZI</name>
<protein>
    <recommendedName>
        <fullName evidence="1">Ecp2 effector protein-like domain-containing protein</fullName>
    </recommendedName>
</protein>
<proteinExistence type="predicted"/>
<comment type="caution">
    <text evidence="2">The sequence shown here is derived from an EMBL/GenBank/DDBJ whole genome shotgun (WGS) entry which is preliminary data.</text>
</comment>
<feature type="domain" description="Ecp2 effector protein-like" evidence="1">
    <location>
        <begin position="92"/>
        <end position="151"/>
    </location>
</feature>
<gene>
    <name evidence="2" type="ORF">QBC35DRAFT_454910</name>
</gene>
<dbReference type="Pfam" id="PF14856">
    <property type="entry name" value="Hce2"/>
    <property type="match status" value="1"/>
</dbReference>
<sequence>MGPIEMPVGSTMLNGDPYMYYADTAASGDSLTSTESEFTTYSRTTSMSMLDDDPYVLHDNVTTYQPTMTTPLLPSMTLLDKSWPPTWPAAFCKSNTTFVNQVTRASPWYKDCLQMRRKVRRGAVWNVISKYGQRRLASYKTCAWGVEIRTYSFLGRAVVSIGE</sequence>
<evidence type="ECO:0000313" key="2">
    <source>
        <dbReference type="EMBL" id="KAK4184774.1"/>
    </source>
</evidence>
<dbReference type="EMBL" id="MU864474">
    <property type="protein sequence ID" value="KAK4184774.1"/>
    <property type="molecule type" value="Genomic_DNA"/>
</dbReference>
<organism evidence="2 3">
    <name type="scientific">Podospora australis</name>
    <dbReference type="NCBI Taxonomy" id="1536484"/>
    <lineage>
        <taxon>Eukaryota</taxon>
        <taxon>Fungi</taxon>
        <taxon>Dikarya</taxon>
        <taxon>Ascomycota</taxon>
        <taxon>Pezizomycotina</taxon>
        <taxon>Sordariomycetes</taxon>
        <taxon>Sordariomycetidae</taxon>
        <taxon>Sordariales</taxon>
        <taxon>Podosporaceae</taxon>
        <taxon>Podospora</taxon>
    </lineage>
</organism>
<evidence type="ECO:0000259" key="1">
    <source>
        <dbReference type="Pfam" id="PF14856"/>
    </source>
</evidence>
<reference evidence="2" key="1">
    <citation type="journal article" date="2023" name="Mol. Phylogenet. Evol.">
        <title>Genome-scale phylogeny and comparative genomics of the fungal order Sordariales.</title>
        <authorList>
            <person name="Hensen N."/>
            <person name="Bonometti L."/>
            <person name="Westerberg I."/>
            <person name="Brannstrom I.O."/>
            <person name="Guillou S."/>
            <person name="Cros-Aarteil S."/>
            <person name="Calhoun S."/>
            <person name="Haridas S."/>
            <person name="Kuo A."/>
            <person name="Mondo S."/>
            <person name="Pangilinan J."/>
            <person name="Riley R."/>
            <person name="LaButti K."/>
            <person name="Andreopoulos B."/>
            <person name="Lipzen A."/>
            <person name="Chen C."/>
            <person name="Yan M."/>
            <person name="Daum C."/>
            <person name="Ng V."/>
            <person name="Clum A."/>
            <person name="Steindorff A."/>
            <person name="Ohm R.A."/>
            <person name="Martin F."/>
            <person name="Silar P."/>
            <person name="Natvig D.O."/>
            <person name="Lalanne C."/>
            <person name="Gautier V."/>
            <person name="Ament-Velasquez S.L."/>
            <person name="Kruys A."/>
            <person name="Hutchinson M.I."/>
            <person name="Powell A.J."/>
            <person name="Barry K."/>
            <person name="Miller A.N."/>
            <person name="Grigoriev I.V."/>
            <person name="Debuchy R."/>
            <person name="Gladieux P."/>
            <person name="Hiltunen Thoren M."/>
            <person name="Johannesson H."/>
        </authorList>
    </citation>
    <scope>NUCLEOTIDE SEQUENCE</scope>
    <source>
        <strain evidence="2">PSN309</strain>
    </source>
</reference>
<dbReference type="Proteomes" id="UP001302126">
    <property type="component" value="Unassembled WGS sequence"/>
</dbReference>